<sequence>MKKLIVLFAVFGLLVAAQATSTQLKPSGDRSFSYSVIWSNEVGQGAGGTIDTLLGSDKDTSTAFSLDNLQSLGAIFVVNVQQGAAHGIDTAAVLSCSLQVSIDGTNWITVPNEPSFTHASSADPAGKNMIVWYSEAAMSDSSVGDADVAGSASMSYVDAARLGRLVIIQTADNNDTSYTQVQVHLEYGR</sequence>
<organism evidence="1">
    <name type="scientific">viral metagenome</name>
    <dbReference type="NCBI Taxonomy" id="1070528"/>
    <lineage>
        <taxon>unclassified sequences</taxon>
        <taxon>metagenomes</taxon>
        <taxon>organismal metagenomes</taxon>
    </lineage>
</organism>
<evidence type="ECO:0000313" key="1">
    <source>
        <dbReference type="EMBL" id="QJA50182.1"/>
    </source>
</evidence>
<accession>A0A6H1ZRU5</accession>
<proteinExistence type="predicted"/>
<name>A0A6H1ZRU5_9ZZZZ</name>
<reference evidence="1" key="1">
    <citation type="submission" date="2020-03" db="EMBL/GenBank/DDBJ databases">
        <title>The deep terrestrial virosphere.</title>
        <authorList>
            <person name="Holmfeldt K."/>
            <person name="Nilsson E."/>
            <person name="Simone D."/>
            <person name="Lopez-Fernandez M."/>
            <person name="Wu X."/>
            <person name="de Brujin I."/>
            <person name="Lundin D."/>
            <person name="Andersson A."/>
            <person name="Bertilsson S."/>
            <person name="Dopson M."/>
        </authorList>
    </citation>
    <scope>NUCLEOTIDE SEQUENCE</scope>
    <source>
        <strain evidence="1">TM448A01634</strain>
    </source>
</reference>
<dbReference type="EMBL" id="MT144179">
    <property type="protein sequence ID" value="QJA50182.1"/>
    <property type="molecule type" value="Genomic_DNA"/>
</dbReference>
<dbReference type="AlphaFoldDB" id="A0A6H1ZRU5"/>
<protein>
    <submittedName>
        <fullName evidence="1">Uncharacterized protein</fullName>
    </submittedName>
</protein>
<gene>
    <name evidence="1" type="ORF">TM448A01634_0004</name>
</gene>